<gene>
    <name evidence="9" type="ORF">D4764_10G0007540</name>
</gene>
<keyword evidence="8" id="KW-0732">Signal</keyword>
<reference evidence="9 10" key="1">
    <citation type="submission" date="2019-04" db="EMBL/GenBank/DDBJ databases">
        <title>Chromosome genome assembly for Takifugu flavidus.</title>
        <authorList>
            <person name="Xiao S."/>
        </authorList>
    </citation>
    <scope>NUCLEOTIDE SEQUENCE [LARGE SCALE GENOMIC DNA]</scope>
    <source>
        <strain evidence="9">HTHZ2018</strain>
        <tissue evidence="9">Muscle</tissue>
    </source>
</reference>
<evidence type="ECO:0000256" key="2">
    <source>
        <dbReference type="ARBA" id="ARBA00004555"/>
    </source>
</evidence>
<sequence length="711" mass="79845">MRRLQTFPPLLLPVLCARSSGQPSACGVSPPRLCMPSLQPSAGTDAMTRSSQGDLQLLLQRFAAKCERAETKASRSEAGAWKLWSKVCCGQKWLLLLYPAFLLFLMVSVMTVTLPLPLPPFDIDQRLSRSLSSTGDFRPRSRAAQLLPAALSLPPPAHVNHQASNAWRSPSKHPIVPDNGKKRADTRRSSVSRNKHKAEKTAGADRHPNGRLGLPEWTGSNKEPQQRKQPGSHSQREGRRVQAHVERKSPDPHLQVNTRASDTQAGKQQHGRTDVPTDRHAGKTLAEQNRRHPGKSNAVGKRQLAVEKPLRDLKKCHNPPEDSTREKPASLEGRKPLLETDTARNGGDGGVCTRISEHDLSDADRRRVRISPALRPLPWLSEDDVQKMVFLAGGEVVSKAKLPAHGQVLQVALAPNPQLMRAGDGVAGNSSQDAREHRRPESHDERCQRGFCSLVKRTDDWFEVFAFHLDRVLGLNRSLPAVLRKFQSQILPYRYISGVPRPVVWWDPDIQHLANRDNDQNSVPLSWVQYQELLQIRCGIDVGLWSAPCVGIHHSEWGRLGLFDFLLQVNDRLDRYCCGFSPDPTELCVENMLRTRCGNTKDLLLVHILVRRADPSRLVFIDNSGRPHQSIDNLNFRLVEGINEFPERAVSVLQSGCLESLLLHSLYTDREFWESQGGAEGLRPLIRSVERRGKILLQHIRDKKLQLKRDL</sequence>
<dbReference type="GO" id="GO:0005794">
    <property type="term" value="C:Golgi apparatus"/>
    <property type="evidence" value="ECO:0007669"/>
    <property type="project" value="UniProtKB-SubCell"/>
</dbReference>
<feature type="compositionally biased region" description="Basic and acidic residues" evidence="6">
    <location>
        <begin position="179"/>
        <end position="188"/>
    </location>
</feature>
<evidence type="ECO:0000256" key="1">
    <source>
        <dbReference type="ARBA" id="ARBA00004308"/>
    </source>
</evidence>
<keyword evidence="10" id="KW-1185">Reference proteome</keyword>
<evidence type="ECO:0000256" key="4">
    <source>
        <dbReference type="ARBA" id="ARBA00023034"/>
    </source>
</evidence>
<proteinExistence type="inferred from homology"/>
<evidence type="ECO:0000256" key="7">
    <source>
        <dbReference type="SAM" id="Phobius"/>
    </source>
</evidence>
<protein>
    <submittedName>
        <fullName evidence="9">Protein FAM198A</fullName>
    </submittedName>
</protein>
<comment type="caution">
    <text evidence="9">The sequence shown here is derived from an EMBL/GenBank/DDBJ whole genome shotgun (WGS) entry which is preliminary data.</text>
</comment>
<comment type="subcellular location">
    <subcellularLocation>
        <location evidence="1">Endomembrane system</location>
    </subcellularLocation>
    <subcellularLocation>
        <location evidence="2">Golgi apparatus</location>
    </subcellularLocation>
</comment>
<keyword evidence="7" id="KW-0812">Transmembrane</keyword>
<feature type="compositionally biased region" description="Basic and acidic residues" evidence="6">
    <location>
        <begin position="199"/>
        <end position="208"/>
    </location>
</feature>
<evidence type="ECO:0000256" key="6">
    <source>
        <dbReference type="SAM" id="MobiDB-lite"/>
    </source>
</evidence>
<feature type="signal peptide" evidence="8">
    <location>
        <begin position="1"/>
        <end position="21"/>
    </location>
</feature>
<dbReference type="Pfam" id="PF15051">
    <property type="entry name" value="FAM198"/>
    <property type="match status" value="1"/>
</dbReference>
<evidence type="ECO:0000313" key="9">
    <source>
        <dbReference type="EMBL" id="TWW79724.1"/>
    </source>
</evidence>
<name>A0A5C6PIV0_9TELE</name>
<evidence type="ECO:0000313" key="10">
    <source>
        <dbReference type="Proteomes" id="UP000324091"/>
    </source>
</evidence>
<keyword evidence="4" id="KW-0333">Golgi apparatus</keyword>
<feature type="compositionally biased region" description="Basic and acidic residues" evidence="6">
    <location>
        <begin position="271"/>
        <end position="281"/>
    </location>
</feature>
<feature type="region of interest" description="Disordered" evidence="6">
    <location>
        <begin position="153"/>
        <end position="356"/>
    </location>
</feature>
<feature type="compositionally biased region" description="Basic and acidic residues" evidence="6">
    <location>
        <begin position="234"/>
        <end position="251"/>
    </location>
</feature>
<feature type="compositionally biased region" description="Basic and acidic residues" evidence="6">
    <location>
        <begin position="304"/>
        <end position="342"/>
    </location>
</feature>
<feature type="compositionally biased region" description="Polar residues" evidence="6">
    <location>
        <begin position="255"/>
        <end position="267"/>
    </location>
</feature>
<dbReference type="AlphaFoldDB" id="A0A5C6PIV0"/>
<comment type="similarity">
    <text evidence="3">Belongs to the GASK family.</text>
</comment>
<feature type="compositionally biased region" description="Polar residues" evidence="6">
    <location>
        <begin position="218"/>
        <end position="233"/>
    </location>
</feature>
<evidence type="ECO:0000256" key="5">
    <source>
        <dbReference type="ARBA" id="ARBA00023136"/>
    </source>
</evidence>
<organism evidence="9 10">
    <name type="scientific">Takifugu flavidus</name>
    <name type="common">sansaifugu</name>
    <dbReference type="NCBI Taxonomy" id="433684"/>
    <lineage>
        <taxon>Eukaryota</taxon>
        <taxon>Metazoa</taxon>
        <taxon>Chordata</taxon>
        <taxon>Craniata</taxon>
        <taxon>Vertebrata</taxon>
        <taxon>Euteleostomi</taxon>
        <taxon>Actinopterygii</taxon>
        <taxon>Neopterygii</taxon>
        <taxon>Teleostei</taxon>
        <taxon>Neoteleostei</taxon>
        <taxon>Acanthomorphata</taxon>
        <taxon>Eupercaria</taxon>
        <taxon>Tetraodontiformes</taxon>
        <taxon>Tetradontoidea</taxon>
        <taxon>Tetraodontidae</taxon>
        <taxon>Takifugu</taxon>
    </lineage>
</organism>
<dbReference type="PANTHER" id="PTHR15905">
    <property type="entry name" value="GOLGI-ASSOCIATED KINASE 1B-RELATED"/>
    <property type="match status" value="1"/>
</dbReference>
<keyword evidence="7" id="KW-1133">Transmembrane helix</keyword>
<feature type="transmembrane region" description="Helical" evidence="7">
    <location>
        <begin position="93"/>
        <end position="116"/>
    </location>
</feature>
<dbReference type="InterPro" id="IPR029207">
    <property type="entry name" value="FAM198"/>
</dbReference>
<evidence type="ECO:0000256" key="3">
    <source>
        <dbReference type="ARBA" id="ARBA00007691"/>
    </source>
</evidence>
<feature type="chain" id="PRO_5022965371" evidence="8">
    <location>
        <begin position="22"/>
        <end position="711"/>
    </location>
</feature>
<dbReference type="PANTHER" id="PTHR15905:SF5">
    <property type="entry name" value="GOLGI-ASSOCIATED KINASE 1A"/>
    <property type="match status" value="1"/>
</dbReference>
<accession>A0A5C6PIV0</accession>
<dbReference type="Proteomes" id="UP000324091">
    <property type="component" value="Chromosome 10"/>
</dbReference>
<evidence type="ECO:0000256" key="8">
    <source>
        <dbReference type="SAM" id="SignalP"/>
    </source>
</evidence>
<keyword evidence="5 7" id="KW-0472">Membrane</keyword>
<dbReference type="EMBL" id="RHFK02000002">
    <property type="protein sequence ID" value="TWW79724.1"/>
    <property type="molecule type" value="Genomic_DNA"/>
</dbReference>